<dbReference type="Gene3D" id="3.30.450.410">
    <property type="match status" value="1"/>
</dbReference>
<evidence type="ECO:0000313" key="2">
    <source>
        <dbReference type="Proteomes" id="UP000309174"/>
    </source>
</evidence>
<dbReference type="SUPFAM" id="SSF160387">
    <property type="entry name" value="NosL/MerB-like"/>
    <property type="match status" value="1"/>
</dbReference>
<proteinExistence type="predicted"/>
<dbReference type="InterPro" id="IPR004927">
    <property type="entry name" value="MerB"/>
</dbReference>
<sequence>MAHPFTSAPTAFTVTPLDGYDDRRWWGGCAWDSFGTTAALHLDVRVDTACPQCGAPISFQPARRLRLPEGSPSAFRGPAQEWWDDMVSTCTIPHVL</sequence>
<evidence type="ECO:0000313" key="1">
    <source>
        <dbReference type="EMBL" id="TMQ91411.1"/>
    </source>
</evidence>
<dbReference type="EMBL" id="VCKW01000212">
    <property type="protein sequence ID" value="TMQ91411.1"/>
    <property type="molecule type" value="Genomic_DNA"/>
</dbReference>
<dbReference type="RefSeq" id="WP_138648761.1">
    <property type="nucleotide sequence ID" value="NZ_VCKW01000212.1"/>
</dbReference>
<protein>
    <submittedName>
        <fullName evidence="1">Uncharacterized protein</fullName>
    </submittedName>
</protein>
<accession>A0A5C4J3L0</accession>
<dbReference type="OrthoDB" id="7185309at2"/>
<organism evidence="1 2">
    <name type="scientific">Actinomadura soli</name>
    <dbReference type="NCBI Taxonomy" id="2508997"/>
    <lineage>
        <taxon>Bacteria</taxon>
        <taxon>Bacillati</taxon>
        <taxon>Actinomycetota</taxon>
        <taxon>Actinomycetes</taxon>
        <taxon>Streptosporangiales</taxon>
        <taxon>Thermomonosporaceae</taxon>
        <taxon>Actinomadura</taxon>
    </lineage>
</organism>
<keyword evidence="2" id="KW-1185">Reference proteome</keyword>
<dbReference type="Pfam" id="PF03243">
    <property type="entry name" value="MerB"/>
    <property type="match status" value="1"/>
</dbReference>
<dbReference type="AlphaFoldDB" id="A0A5C4J3L0"/>
<name>A0A5C4J3L0_9ACTN</name>
<comment type="caution">
    <text evidence="1">The sequence shown here is derived from an EMBL/GenBank/DDBJ whole genome shotgun (WGS) entry which is preliminary data.</text>
</comment>
<dbReference type="GO" id="GO:0018836">
    <property type="term" value="F:alkylmercury lyase activity"/>
    <property type="evidence" value="ECO:0007669"/>
    <property type="project" value="InterPro"/>
</dbReference>
<gene>
    <name evidence="1" type="ORF">ETD83_31025</name>
</gene>
<reference evidence="1 2" key="1">
    <citation type="submission" date="2019-05" db="EMBL/GenBank/DDBJ databases">
        <title>Draft genome sequence of Actinomadura sp. 14C53.</title>
        <authorList>
            <person name="Saricaoglu S."/>
            <person name="Isik K."/>
        </authorList>
    </citation>
    <scope>NUCLEOTIDE SEQUENCE [LARGE SCALE GENOMIC DNA]</scope>
    <source>
        <strain evidence="1 2">14C53</strain>
    </source>
</reference>
<dbReference type="Proteomes" id="UP000309174">
    <property type="component" value="Unassembled WGS sequence"/>
</dbReference>
<dbReference type="InterPro" id="IPR053717">
    <property type="entry name" value="MerB_lyase_sf"/>
</dbReference>